<dbReference type="Proteomes" id="UP000320653">
    <property type="component" value="Unassembled WGS sequence"/>
</dbReference>
<dbReference type="EMBL" id="VIWP01000001">
    <property type="protein sequence ID" value="TWF59239.1"/>
    <property type="molecule type" value="Genomic_DNA"/>
</dbReference>
<comment type="caution">
    <text evidence="2">The sequence shown here is derived from an EMBL/GenBank/DDBJ whole genome shotgun (WGS) entry which is preliminary data.</text>
</comment>
<dbReference type="InterPro" id="IPR001387">
    <property type="entry name" value="Cro/C1-type_HTH"/>
</dbReference>
<dbReference type="CDD" id="cd00093">
    <property type="entry name" value="HTH_XRE"/>
    <property type="match status" value="1"/>
</dbReference>
<feature type="domain" description="HTH cro/C1-type" evidence="1">
    <location>
        <begin position="20"/>
        <end position="74"/>
    </location>
</feature>
<reference evidence="2 3" key="1">
    <citation type="submission" date="2019-06" db="EMBL/GenBank/DDBJ databases">
        <title>Sorghum-associated microbial communities from plants grown in Nebraska, USA.</title>
        <authorList>
            <person name="Schachtman D."/>
        </authorList>
    </citation>
    <scope>NUCLEOTIDE SEQUENCE [LARGE SCALE GENOMIC DNA]</scope>
    <source>
        <strain evidence="2 3">1225</strain>
    </source>
</reference>
<gene>
    <name evidence="2" type="ORF">FHW37_1011045</name>
</gene>
<dbReference type="GO" id="GO:0003677">
    <property type="term" value="F:DNA binding"/>
    <property type="evidence" value="ECO:0007669"/>
    <property type="project" value="InterPro"/>
</dbReference>
<protein>
    <recommendedName>
        <fullName evidence="1">HTH cro/C1-type domain-containing protein</fullName>
    </recommendedName>
</protein>
<dbReference type="OrthoDB" id="5659783at2"/>
<dbReference type="PROSITE" id="PS50943">
    <property type="entry name" value="HTH_CROC1"/>
    <property type="match status" value="1"/>
</dbReference>
<keyword evidence="3" id="KW-1185">Reference proteome</keyword>
<evidence type="ECO:0000313" key="2">
    <source>
        <dbReference type="EMBL" id="TWF59239.1"/>
    </source>
</evidence>
<organism evidence="2 3">
    <name type="scientific">Neorhizobium alkalisoli</name>
    <dbReference type="NCBI Taxonomy" id="528178"/>
    <lineage>
        <taxon>Bacteria</taxon>
        <taxon>Pseudomonadati</taxon>
        <taxon>Pseudomonadota</taxon>
        <taxon>Alphaproteobacteria</taxon>
        <taxon>Hyphomicrobiales</taxon>
        <taxon>Rhizobiaceae</taxon>
        <taxon>Rhizobium/Agrobacterium group</taxon>
        <taxon>Neorhizobium</taxon>
    </lineage>
</organism>
<proteinExistence type="predicted"/>
<accession>A0A561R9F3</accession>
<dbReference type="AlphaFoldDB" id="A0A561R9F3"/>
<dbReference type="SUPFAM" id="SSF47413">
    <property type="entry name" value="lambda repressor-like DNA-binding domains"/>
    <property type="match status" value="1"/>
</dbReference>
<dbReference type="SMART" id="SM00530">
    <property type="entry name" value="HTH_XRE"/>
    <property type="match status" value="1"/>
</dbReference>
<name>A0A561R9F3_9HYPH</name>
<dbReference type="Gene3D" id="1.10.260.40">
    <property type="entry name" value="lambda repressor-like DNA-binding domains"/>
    <property type="match status" value="1"/>
</dbReference>
<evidence type="ECO:0000313" key="3">
    <source>
        <dbReference type="Proteomes" id="UP000320653"/>
    </source>
</evidence>
<dbReference type="RefSeq" id="WP_145633384.1">
    <property type="nucleotide sequence ID" value="NZ_VIWP01000001.1"/>
</dbReference>
<dbReference type="InterPro" id="IPR010982">
    <property type="entry name" value="Lambda_DNA-bd_dom_sf"/>
</dbReference>
<sequence length="91" mass="9768">MNGNGNSPMLFDQDTLGGRISLARDACSLSIDDAAEMTGVNREVWCAWENDRSDPGVSHIDNVAASLKVSLLWLAIGRGPGPEWPEDNLLG</sequence>
<evidence type="ECO:0000259" key="1">
    <source>
        <dbReference type="PROSITE" id="PS50943"/>
    </source>
</evidence>